<gene>
    <name evidence="2" type="ORF">CR513_57250</name>
</gene>
<evidence type="ECO:0000256" key="1">
    <source>
        <dbReference type="SAM" id="MobiDB-lite"/>
    </source>
</evidence>
<name>A0A371EDW3_MUCPR</name>
<comment type="caution">
    <text evidence="2">The sequence shown here is derived from an EMBL/GenBank/DDBJ whole genome shotgun (WGS) entry which is preliminary data.</text>
</comment>
<feature type="compositionally biased region" description="Acidic residues" evidence="1">
    <location>
        <begin position="63"/>
        <end position="76"/>
    </location>
</feature>
<dbReference type="AlphaFoldDB" id="A0A371EDW3"/>
<sequence>METIHIFLVQALRLAMQQIHNLEIERYNTYLTKSMSGGEKNDIVFNVANNLGHSIGVSRGTEDDNGGDEAEFDGVELVESSPNND</sequence>
<keyword evidence="3" id="KW-1185">Reference proteome</keyword>
<organism evidence="2 3">
    <name type="scientific">Mucuna pruriens</name>
    <name type="common">Velvet bean</name>
    <name type="synonym">Dolichos pruriens</name>
    <dbReference type="NCBI Taxonomy" id="157652"/>
    <lineage>
        <taxon>Eukaryota</taxon>
        <taxon>Viridiplantae</taxon>
        <taxon>Streptophyta</taxon>
        <taxon>Embryophyta</taxon>
        <taxon>Tracheophyta</taxon>
        <taxon>Spermatophyta</taxon>
        <taxon>Magnoliopsida</taxon>
        <taxon>eudicotyledons</taxon>
        <taxon>Gunneridae</taxon>
        <taxon>Pentapetalae</taxon>
        <taxon>rosids</taxon>
        <taxon>fabids</taxon>
        <taxon>Fabales</taxon>
        <taxon>Fabaceae</taxon>
        <taxon>Papilionoideae</taxon>
        <taxon>50 kb inversion clade</taxon>
        <taxon>NPAAA clade</taxon>
        <taxon>indigoferoid/millettioid clade</taxon>
        <taxon>Phaseoleae</taxon>
        <taxon>Mucuna</taxon>
    </lineage>
</organism>
<proteinExistence type="predicted"/>
<dbReference type="Proteomes" id="UP000257109">
    <property type="component" value="Unassembled WGS sequence"/>
</dbReference>
<feature type="non-terminal residue" evidence="2">
    <location>
        <position position="1"/>
    </location>
</feature>
<protein>
    <submittedName>
        <fullName evidence="2">Uncharacterized protein</fullName>
    </submittedName>
</protein>
<accession>A0A371EDW3</accession>
<reference evidence="2" key="1">
    <citation type="submission" date="2018-05" db="EMBL/GenBank/DDBJ databases">
        <title>Draft genome of Mucuna pruriens seed.</title>
        <authorList>
            <person name="Nnadi N.E."/>
            <person name="Vos R."/>
            <person name="Hasami M.H."/>
            <person name="Devisetty U.K."/>
            <person name="Aguiy J.C."/>
        </authorList>
    </citation>
    <scope>NUCLEOTIDE SEQUENCE [LARGE SCALE GENOMIC DNA]</scope>
    <source>
        <strain evidence="2">JCA_2017</strain>
    </source>
</reference>
<evidence type="ECO:0000313" key="2">
    <source>
        <dbReference type="EMBL" id="RDX64226.1"/>
    </source>
</evidence>
<dbReference type="EMBL" id="QJKJ01014484">
    <property type="protein sequence ID" value="RDX64226.1"/>
    <property type="molecule type" value="Genomic_DNA"/>
</dbReference>
<feature type="region of interest" description="Disordered" evidence="1">
    <location>
        <begin position="56"/>
        <end position="85"/>
    </location>
</feature>
<evidence type="ECO:0000313" key="3">
    <source>
        <dbReference type="Proteomes" id="UP000257109"/>
    </source>
</evidence>